<keyword evidence="4 9" id="KW-0032">Aminotransferase</keyword>
<keyword evidence="12" id="KW-1185">Reference proteome</keyword>
<accession>A1HMG8</accession>
<dbReference type="GO" id="GO:0030170">
    <property type="term" value="F:pyridoxal phosphate binding"/>
    <property type="evidence" value="ECO:0007669"/>
    <property type="project" value="InterPro"/>
</dbReference>
<keyword evidence="8 9" id="KW-0368">Histidine biosynthesis</keyword>
<dbReference type="GO" id="GO:0004400">
    <property type="term" value="F:histidinol-phosphate transaminase activity"/>
    <property type="evidence" value="ECO:0007669"/>
    <property type="project" value="UniProtKB-UniRule"/>
</dbReference>
<comment type="caution">
    <text evidence="11">The sequence shown here is derived from an EMBL/GenBank/DDBJ whole genome shotgun (WGS) entry which is preliminary data.</text>
</comment>
<organism evidence="11 12">
    <name type="scientific">Thermosinus carboxydivorans Nor1</name>
    <dbReference type="NCBI Taxonomy" id="401526"/>
    <lineage>
        <taxon>Bacteria</taxon>
        <taxon>Bacillati</taxon>
        <taxon>Bacillota</taxon>
        <taxon>Negativicutes</taxon>
        <taxon>Selenomonadales</taxon>
        <taxon>Sporomusaceae</taxon>
        <taxon>Thermosinus</taxon>
    </lineage>
</organism>
<protein>
    <recommendedName>
        <fullName evidence="9">Histidinol-phosphate aminotransferase</fullName>
        <ecNumber evidence="9">2.6.1.9</ecNumber>
    </recommendedName>
    <alternativeName>
        <fullName evidence="9">Imidazole acetol-phosphate transaminase</fullName>
    </alternativeName>
</protein>
<evidence type="ECO:0000256" key="5">
    <source>
        <dbReference type="ARBA" id="ARBA00022605"/>
    </source>
</evidence>
<dbReference type="UniPathway" id="UPA00031">
    <property type="reaction ID" value="UER00012"/>
</dbReference>
<comment type="cofactor">
    <cofactor evidence="1 9">
        <name>pyridoxal 5'-phosphate</name>
        <dbReference type="ChEBI" id="CHEBI:597326"/>
    </cofactor>
</comment>
<comment type="subunit">
    <text evidence="3 9">Homodimer.</text>
</comment>
<evidence type="ECO:0000256" key="9">
    <source>
        <dbReference type="HAMAP-Rule" id="MF_01023"/>
    </source>
</evidence>
<dbReference type="RefSeq" id="WP_007288214.1">
    <property type="nucleotide sequence ID" value="NZ_AAWL01000001.1"/>
</dbReference>
<proteinExistence type="inferred from homology"/>
<dbReference type="SUPFAM" id="SSF53383">
    <property type="entry name" value="PLP-dependent transferases"/>
    <property type="match status" value="1"/>
</dbReference>
<dbReference type="PROSITE" id="PS00599">
    <property type="entry name" value="AA_TRANSFER_CLASS_2"/>
    <property type="match status" value="1"/>
</dbReference>
<feature type="modified residue" description="N6-(pyridoxal phosphate)lysine" evidence="9">
    <location>
        <position position="210"/>
    </location>
</feature>
<dbReference type="CDD" id="cd00609">
    <property type="entry name" value="AAT_like"/>
    <property type="match status" value="1"/>
</dbReference>
<dbReference type="EC" id="2.6.1.9" evidence="9"/>
<dbReference type="Proteomes" id="UP000005139">
    <property type="component" value="Unassembled WGS sequence"/>
</dbReference>
<reference evidence="11 12" key="2">
    <citation type="submission" date="2007-01" db="EMBL/GenBank/DDBJ databases">
        <title>Sequencing of the draft genome and assembly of Thermosinus carboxydivorans Nor1.</title>
        <authorList>
            <consortium name="US DOE Joint Genome Institute (JGI-PGF)"/>
            <person name="Copeland A."/>
            <person name="Lucas S."/>
            <person name="Lapidus A."/>
            <person name="Barry K."/>
            <person name="Glavina del Rio T."/>
            <person name="Dalin E."/>
            <person name="Tice H."/>
            <person name="Bruce D."/>
            <person name="Pitluck S."/>
            <person name="Richardson P."/>
        </authorList>
    </citation>
    <scope>NUCLEOTIDE SEQUENCE [LARGE SCALE GENOMIC DNA]</scope>
    <source>
        <strain evidence="11 12">Nor1</strain>
    </source>
</reference>
<dbReference type="Pfam" id="PF00155">
    <property type="entry name" value="Aminotran_1_2"/>
    <property type="match status" value="1"/>
</dbReference>
<dbReference type="InterPro" id="IPR015421">
    <property type="entry name" value="PyrdxlP-dep_Trfase_major"/>
</dbReference>
<evidence type="ECO:0000313" key="12">
    <source>
        <dbReference type="Proteomes" id="UP000005139"/>
    </source>
</evidence>
<comment type="catalytic activity">
    <reaction evidence="9">
        <text>L-histidinol phosphate + 2-oxoglutarate = 3-(imidazol-4-yl)-2-oxopropyl phosphate + L-glutamate</text>
        <dbReference type="Rhea" id="RHEA:23744"/>
        <dbReference type="ChEBI" id="CHEBI:16810"/>
        <dbReference type="ChEBI" id="CHEBI:29985"/>
        <dbReference type="ChEBI" id="CHEBI:57766"/>
        <dbReference type="ChEBI" id="CHEBI:57980"/>
        <dbReference type="EC" id="2.6.1.9"/>
    </reaction>
</comment>
<evidence type="ECO:0000256" key="4">
    <source>
        <dbReference type="ARBA" id="ARBA00022576"/>
    </source>
</evidence>
<dbReference type="InterPro" id="IPR005861">
    <property type="entry name" value="HisP_aminotrans"/>
</dbReference>
<keyword evidence="6 9" id="KW-0808">Transferase</keyword>
<evidence type="ECO:0000256" key="6">
    <source>
        <dbReference type="ARBA" id="ARBA00022679"/>
    </source>
</evidence>
<gene>
    <name evidence="9" type="primary">hisC</name>
    <name evidence="11" type="ORF">TcarDRAFT_2697</name>
</gene>
<reference evidence="11 12" key="1">
    <citation type="submission" date="2007-01" db="EMBL/GenBank/DDBJ databases">
        <title>Annotation of the draft genome assembly of Thermosinus carboxydivorans Nor1.</title>
        <authorList>
            <consortium name="US DOE Joint Genome Institute (JGI-ORNL)"/>
            <person name="Larimer F."/>
            <person name="Land M."/>
            <person name="Hauser L."/>
        </authorList>
    </citation>
    <scope>NUCLEOTIDE SEQUENCE [LARGE SCALE GENOMIC DNA]</scope>
    <source>
        <strain evidence="11 12">Nor1</strain>
    </source>
</reference>
<feature type="domain" description="Aminotransferase class I/classII large" evidence="10">
    <location>
        <begin position="21"/>
        <end position="344"/>
    </location>
</feature>
<evidence type="ECO:0000256" key="2">
    <source>
        <dbReference type="ARBA" id="ARBA00007970"/>
    </source>
</evidence>
<dbReference type="AlphaFoldDB" id="A1HMG8"/>
<dbReference type="eggNOG" id="COG0079">
    <property type="taxonomic scope" value="Bacteria"/>
</dbReference>
<name>A1HMG8_9FIRM</name>
<dbReference type="GO" id="GO:0000105">
    <property type="term" value="P:L-histidine biosynthetic process"/>
    <property type="evidence" value="ECO:0007669"/>
    <property type="project" value="UniProtKB-UniRule"/>
</dbReference>
<evidence type="ECO:0000256" key="7">
    <source>
        <dbReference type="ARBA" id="ARBA00022898"/>
    </source>
</evidence>
<dbReference type="HAMAP" id="MF_01023">
    <property type="entry name" value="HisC_aminotrans_2"/>
    <property type="match status" value="1"/>
</dbReference>
<dbReference type="PANTHER" id="PTHR42885">
    <property type="entry name" value="HISTIDINOL-PHOSPHATE AMINOTRANSFERASE-RELATED"/>
    <property type="match status" value="1"/>
</dbReference>
<dbReference type="OrthoDB" id="9813612at2"/>
<evidence type="ECO:0000256" key="8">
    <source>
        <dbReference type="ARBA" id="ARBA00023102"/>
    </source>
</evidence>
<dbReference type="Gene3D" id="3.40.640.10">
    <property type="entry name" value="Type I PLP-dependent aspartate aminotransferase-like (Major domain)"/>
    <property type="match status" value="1"/>
</dbReference>
<comment type="pathway">
    <text evidence="9">Amino-acid biosynthesis; L-histidine biosynthesis; L-histidine from 5-phospho-alpha-D-ribose 1-diphosphate: step 7/9.</text>
</comment>
<keyword evidence="7 9" id="KW-0663">Pyridoxal phosphate</keyword>
<dbReference type="EMBL" id="AAWL01000001">
    <property type="protein sequence ID" value="EAX49008.1"/>
    <property type="molecule type" value="Genomic_DNA"/>
</dbReference>
<evidence type="ECO:0000313" key="11">
    <source>
        <dbReference type="EMBL" id="EAX49008.1"/>
    </source>
</evidence>
<dbReference type="InterPro" id="IPR015424">
    <property type="entry name" value="PyrdxlP-dep_Trfase"/>
</dbReference>
<dbReference type="InterPro" id="IPR015422">
    <property type="entry name" value="PyrdxlP-dep_Trfase_small"/>
</dbReference>
<evidence type="ECO:0000256" key="3">
    <source>
        <dbReference type="ARBA" id="ARBA00011738"/>
    </source>
</evidence>
<evidence type="ECO:0000256" key="1">
    <source>
        <dbReference type="ARBA" id="ARBA00001933"/>
    </source>
</evidence>
<comment type="similarity">
    <text evidence="2 9">Belongs to the class-II pyridoxal-phosphate-dependent aminotransferase family. Histidinol-phosphate aminotransferase subfamily.</text>
</comment>
<dbReference type="PANTHER" id="PTHR42885:SF2">
    <property type="entry name" value="HISTIDINOL-PHOSPHATE AMINOTRANSFERASE"/>
    <property type="match status" value="1"/>
</dbReference>
<dbReference type="NCBIfam" id="TIGR01141">
    <property type="entry name" value="hisC"/>
    <property type="match status" value="1"/>
</dbReference>
<dbReference type="InterPro" id="IPR001917">
    <property type="entry name" value="Aminotrans_II_pyridoxalP_BS"/>
</dbReference>
<dbReference type="InterPro" id="IPR004839">
    <property type="entry name" value="Aminotransferase_I/II_large"/>
</dbReference>
<keyword evidence="5 9" id="KW-0028">Amino-acid biosynthesis</keyword>
<dbReference type="Gene3D" id="3.90.1150.10">
    <property type="entry name" value="Aspartate Aminotransferase, domain 1"/>
    <property type="match status" value="1"/>
</dbReference>
<sequence>MEVRPGLERLPSYTIDDGEWVIKLDANERPTPLPAPVQAAIMERLAGLSFNRYPDMAMRSLRQKIAAESGLTAENVLIGNGSSELLAALCYTFGGAGRGIVYPWPSFSMYGIYAKLADSVAVPVALGEDFGVDAAAVLAAAERDCTGLIILCNPNNPTGTVIPPAVIEKVVAAAPCPVVVDEAYYEFYGQSALPLLKQYANLIVVRTFSKAYGLAAARVGYLLASGEITSLVGRVLLPYHVNALSLAAAEAAYDLRQEFAPGIRQIIAERQRLADELSRLPGITVYPSATNFLLVKAVDAKRISAGLAACGIGIRDFSAAPGLAGCLRITVGTPEENDAVIEALAAITQGGAAQ</sequence>
<evidence type="ECO:0000259" key="10">
    <source>
        <dbReference type="Pfam" id="PF00155"/>
    </source>
</evidence>